<keyword evidence="2" id="KW-1185">Reference proteome</keyword>
<gene>
    <name evidence="1" type="ORF">J3R30DRAFT_39782</name>
</gene>
<evidence type="ECO:0000313" key="2">
    <source>
        <dbReference type="Proteomes" id="UP001150266"/>
    </source>
</evidence>
<accession>A0A9W9AUY8</accession>
<dbReference type="EMBL" id="JAOTPV010000001">
    <property type="protein sequence ID" value="KAJ4490154.1"/>
    <property type="molecule type" value="Genomic_DNA"/>
</dbReference>
<proteinExistence type="predicted"/>
<dbReference type="AlphaFoldDB" id="A0A9W9AUY8"/>
<comment type="caution">
    <text evidence="1">The sequence shown here is derived from an EMBL/GenBank/DDBJ whole genome shotgun (WGS) entry which is preliminary data.</text>
</comment>
<evidence type="ECO:0000313" key="1">
    <source>
        <dbReference type="EMBL" id="KAJ4490154.1"/>
    </source>
</evidence>
<sequence length="204" mass="22199">MSRFPSSNPINSRAHITAQTPSGQVYHVPPTVPVAQPSTYYYPPQHNSTDLLTHRILDAITPILSAHQAGTLSRLEKSEQCICGALKPLENNLRNMEQSQVSIEKTIFESNSALRQTIVAQTDTLKGILSRLSALEIVVGKHKDGESDETSTIVAKLDAVSHSMGEFLERALDPYAAIGMIWEPVLRQARSLTPSEPAPSSSSA</sequence>
<dbReference type="OrthoDB" id="436852at2759"/>
<dbReference type="Proteomes" id="UP001150266">
    <property type="component" value="Unassembled WGS sequence"/>
</dbReference>
<reference evidence="1" key="1">
    <citation type="submission" date="2022-08" db="EMBL/GenBank/DDBJ databases">
        <title>A Global Phylogenomic Analysis of the Shiitake Genus Lentinula.</title>
        <authorList>
            <consortium name="DOE Joint Genome Institute"/>
            <person name="Sierra-Patev S."/>
            <person name="Min B."/>
            <person name="Naranjo-Ortiz M."/>
            <person name="Looney B."/>
            <person name="Konkel Z."/>
            <person name="Slot J.C."/>
            <person name="Sakamoto Y."/>
            <person name="Steenwyk J.L."/>
            <person name="Rokas A."/>
            <person name="Carro J."/>
            <person name="Camarero S."/>
            <person name="Ferreira P."/>
            <person name="Molpeceres G."/>
            <person name="Ruiz-Duenas F.J."/>
            <person name="Serrano A."/>
            <person name="Henrissat B."/>
            <person name="Drula E."/>
            <person name="Hughes K.W."/>
            <person name="Mata J.L."/>
            <person name="Ishikawa N.K."/>
            <person name="Vargas-Isla R."/>
            <person name="Ushijima S."/>
            <person name="Smith C.A."/>
            <person name="Ahrendt S."/>
            <person name="Andreopoulos W."/>
            <person name="He G."/>
            <person name="Labutti K."/>
            <person name="Lipzen A."/>
            <person name="Ng V."/>
            <person name="Riley R."/>
            <person name="Sandor L."/>
            <person name="Barry K."/>
            <person name="Martinez A.T."/>
            <person name="Xiao Y."/>
            <person name="Gibbons J.G."/>
            <person name="Terashima K."/>
            <person name="Grigoriev I.V."/>
            <person name="Hibbett D.S."/>
        </authorList>
    </citation>
    <scope>NUCLEOTIDE SEQUENCE</scope>
    <source>
        <strain evidence="1">JLM2183</strain>
    </source>
</reference>
<protein>
    <submittedName>
        <fullName evidence="1">Uncharacterized protein</fullName>
    </submittedName>
</protein>
<organism evidence="1 2">
    <name type="scientific">Lentinula aciculospora</name>
    <dbReference type="NCBI Taxonomy" id="153920"/>
    <lineage>
        <taxon>Eukaryota</taxon>
        <taxon>Fungi</taxon>
        <taxon>Dikarya</taxon>
        <taxon>Basidiomycota</taxon>
        <taxon>Agaricomycotina</taxon>
        <taxon>Agaricomycetes</taxon>
        <taxon>Agaricomycetidae</taxon>
        <taxon>Agaricales</taxon>
        <taxon>Marasmiineae</taxon>
        <taxon>Omphalotaceae</taxon>
        <taxon>Lentinula</taxon>
    </lineage>
</organism>
<name>A0A9W9AUY8_9AGAR</name>